<evidence type="ECO:0000256" key="3">
    <source>
        <dbReference type="ARBA" id="ARBA00022660"/>
    </source>
</evidence>
<dbReference type="Gene3D" id="3.30.830.10">
    <property type="entry name" value="Metalloenzyme, LuxS/M16 peptidase-like"/>
    <property type="match status" value="2"/>
</dbReference>
<accession>A0ABR2ZC21</accession>
<dbReference type="InterPro" id="IPR011249">
    <property type="entry name" value="Metalloenz_LuxS/M16"/>
</dbReference>
<dbReference type="SUPFAM" id="SSF63411">
    <property type="entry name" value="LuxS/MPP-like metallohydrolase"/>
    <property type="match status" value="2"/>
</dbReference>
<evidence type="ECO:0000256" key="5">
    <source>
        <dbReference type="ARBA" id="ARBA00022946"/>
    </source>
</evidence>
<evidence type="ECO:0000256" key="10">
    <source>
        <dbReference type="ARBA" id="ARBA00040751"/>
    </source>
</evidence>
<dbReference type="EMBL" id="JBBXMP010000246">
    <property type="protein sequence ID" value="KAL0059141.1"/>
    <property type="molecule type" value="Genomic_DNA"/>
</dbReference>
<keyword evidence="7" id="KW-0496">Mitochondrion</keyword>
<evidence type="ECO:0000256" key="7">
    <source>
        <dbReference type="ARBA" id="ARBA00023128"/>
    </source>
</evidence>
<sequence>MLATRASTRNAQRLARSFATVVDSAGIKVAAVDANQPTSSVTFLVKAGSRFEPQAGVAHGLKNFAFKSTAKRSALGTIRESELYGGVLSASLSREYLALTADFLKGDEEYFVDVLSSFVTSGRFTRHEFEEYVLPVVESETHAGNSTPAVHALEHAHALAFRNGLGSSLFANEHPSFTAEDIKAFAKSAFTKGNIAVLGSGISQEALSKLVDQSLSKLSASASSTPAAASYFGGETRVQAHGPQTVFVGFGAVGKPSAELAALAAHISPTPSIQTVYLPYSDATLLGFLIQGQNGAAIKEAGKAAVSALKSAGNGLKGEDLKTAVAKAKFAAASATESREGLVSLLGAQVFSGSQATAEATLSAFDGVSESAFAKAASTLVKAKPTYVAVGDIASLPHADELGL</sequence>
<evidence type="ECO:0000256" key="6">
    <source>
        <dbReference type="ARBA" id="ARBA00022982"/>
    </source>
</evidence>
<organism evidence="12 13">
    <name type="scientific">Marasmius tenuissimus</name>
    <dbReference type="NCBI Taxonomy" id="585030"/>
    <lineage>
        <taxon>Eukaryota</taxon>
        <taxon>Fungi</taxon>
        <taxon>Dikarya</taxon>
        <taxon>Basidiomycota</taxon>
        <taxon>Agaricomycotina</taxon>
        <taxon>Agaricomycetes</taxon>
        <taxon>Agaricomycetidae</taxon>
        <taxon>Agaricales</taxon>
        <taxon>Marasmiineae</taxon>
        <taxon>Marasmiaceae</taxon>
        <taxon>Marasmius</taxon>
    </lineage>
</organism>
<comment type="similarity">
    <text evidence="9">Belongs to the peptidase M16 family. UQCRC2/QCR2 subfamily.</text>
</comment>
<protein>
    <recommendedName>
        <fullName evidence="10">Cytochrome b-c1 complex subunit 2, mitochondrial</fullName>
    </recommendedName>
</protein>
<evidence type="ECO:0000313" key="13">
    <source>
        <dbReference type="Proteomes" id="UP001437256"/>
    </source>
</evidence>
<keyword evidence="6" id="KW-0249">Electron transport</keyword>
<evidence type="ECO:0000256" key="2">
    <source>
        <dbReference type="ARBA" id="ARBA00022448"/>
    </source>
</evidence>
<evidence type="ECO:0000256" key="8">
    <source>
        <dbReference type="ARBA" id="ARBA00023136"/>
    </source>
</evidence>
<evidence type="ECO:0000256" key="9">
    <source>
        <dbReference type="ARBA" id="ARBA00038146"/>
    </source>
</evidence>
<evidence type="ECO:0000313" key="12">
    <source>
        <dbReference type="EMBL" id="KAL0059141.1"/>
    </source>
</evidence>
<dbReference type="PANTHER" id="PTHR11851">
    <property type="entry name" value="METALLOPROTEASE"/>
    <property type="match status" value="1"/>
</dbReference>
<keyword evidence="3" id="KW-0679">Respiratory chain</keyword>
<keyword evidence="5" id="KW-0809">Transit peptide</keyword>
<evidence type="ECO:0000256" key="1">
    <source>
        <dbReference type="ARBA" id="ARBA00004443"/>
    </source>
</evidence>
<proteinExistence type="inferred from homology"/>
<reference evidence="12 13" key="1">
    <citation type="submission" date="2024-05" db="EMBL/GenBank/DDBJ databases">
        <title>A draft genome resource for the thread blight pathogen Marasmius tenuissimus strain MS-2.</title>
        <authorList>
            <person name="Yulfo-Soto G.E."/>
            <person name="Baruah I.K."/>
            <person name="Amoako-Attah I."/>
            <person name="Bukari Y."/>
            <person name="Meinhardt L.W."/>
            <person name="Bailey B.A."/>
            <person name="Cohen S.P."/>
        </authorList>
    </citation>
    <scope>NUCLEOTIDE SEQUENCE [LARGE SCALE GENOMIC DNA]</scope>
    <source>
        <strain evidence="12 13">MS-2</strain>
    </source>
</reference>
<keyword evidence="4" id="KW-0999">Mitochondrion inner membrane</keyword>
<gene>
    <name evidence="12" type="primary">QCR2</name>
    <name evidence="12" type="ORF">AAF712_014113</name>
</gene>
<keyword evidence="8" id="KW-0472">Membrane</keyword>
<dbReference type="Pfam" id="PF00675">
    <property type="entry name" value="Peptidase_M16"/>
    <property type="match status" value="1"/>
</dbReference>
<name>A0ABR2ZC21_9AGAR</name>
<comment type="subcellular location">
    <subcellularLocation>
        <location evidence="1">Mitochondrion inner membrane</location>
        <topology evidence="1">Peripheral membrane protein</topology>
        <orientation evidence="1">Matrix side</orientation>
    </subcellularLocation>
</comment>
<dbReference type="Proteomes" id="UP001437256">
    <property type="component" value="Unassembled WGS sequence"/>
</dbReference>
<keyword evidence="2" id="KW-0813">Transport</keyword>
<dbReference type="InterPro" id="IPR050361">
    <property type="entry name" value="MPP/UQCRC_Complex"/>
</dbReference>
<feature type="domain" description="Peptidase M16 N-terminal" evidence="11">
    <location>
        <begin position="29"/>
        <end position="170"/>
    </location>
</feature>
<evidence type="ECO:0000256" key="4">
    <source>
        <dbReference type="ARBA" id="ARBA00022792"/>
    </source>
</evidence>
<keyword evidence="13" id="KW-1185">Reference proteome</keyword>
<evidence type="ECO:0000259" key="11">
    <source>
        <dbReference type="Pfam" id="PF00675"/>
    </source>
</evidence>
<dbReference type="InterPro" id="IPR011765">
    <property type="entry name" value="Pept_M16_N"/>
</dbReference>
<dbReference type="PANTHER" id="PTHR11851:SF209">
    <property type="entry name" value="CYTOCHROME B-C1 COMPLEX SUBUNIT 2, MITOCHONDRIAL"/>
    <property type="match status" value="1"/>
</dbReference>
<comment type="caution">
    <text evidence="12">The sequence shown here is derived from an EMBL/GenBank/DDBJ whole genome shotgun (WGS) entry which is preliminary data.</text>
</comment>